<dbReference type="AlphaFoldDB" id="A0A3P7I6J8"/>
<evidence type="ECO:0000313" key="1">
    <source>
        <dbReference type="EMBL" id="VDM69001.1"/>
    </source>
</evidence>
<sequence length="72" mass="8019">MFGRFRLGLRNENADHVAVDMGVTQQYNSCGDQQHSHQPKMVLTGRLSGTILQQRFRPLSPSSSSAVEDINC</sequence>
<name>A0A3P7I6J8_STRVU</name>
<evidence type="ECO:0000313" key="2">
    <source>
        <dbReference type="Proteomes" id="UP000270094"/>
    </source>
</evidence>
<dbReference type="Proteomes" id="UP000270094">
    <property type="component" value="Unassembled WGS sequence"/>
</dbReference>
<gene>
    <name evidence="1" type="ORF">SVUK_LOCUS3999</name>
</gene>
<proteinExistence type="predicted"/>
<protein>
    <submittedName>
        <fullName evidence="1">Uncharacterized protein</fullName>
    </submittedName>
</protein>
<reference evidence="1 2" key="1">
    <citation type="submission" date="2018-11" db="EMBL/GenBank/DDBJ databases">
        <authorList>
            <consortium name="Pathogen Informatics"/>
        </authorList>
    </citation>
    <scope>NUCLEOTIDE SEQUENCE [LARGE SCALE GENOMIC DNA]</scope>
</reference>
<dbReference type="EMBL" id="UYYB01010731">
    <property type="protein sequence ID" value="VDM69001.1"/>
    <property type="molecule type" value="Genomic_DNA"/>
</dbReference>
<accession>A0A3P7I6J8</accession>
<organism evidence="1 2">
    <name type="scientific">Strongylus vulgaris</name>
    <name type="common">Blood worm</name>
    <dbReference type="NCBI Taxonomy" id="40348"/>
    <lineage>
        <taxon>Eukaryota</taxon>
        <taxon>Metazoa</taxon>
        <taxon>Ecdysozoa</taxon>
        <taxon>Nematoda</taxon>
        <taxon>Chromadorea</taxon>
        <taxon>Rhabditida</taxon>
        <taxon>Rhabditina</taxon>
        <taxon>Rhabditomorpha</taxon>
        <taxon>Strongyloidea</taxon>
        <taxon>Strongylidae</taxon>
        <taxon>Strongylus</taxon>
    </lineage>
</organism>
<keyword evidence="2" id="KW-1185">Reference proteome</keyword>